<keyword evidence="5 6" id="KW-0472">Membrane</keyword>
<evidence type="ECO:0000313" key="7">
    <source>
        <dbReference type="EMBL" id="CAA6824625.1"/>
    </source>
</evidence>
<proteinExistence type="predicted"/>
<feature type="non-terminal residue" evidence="7">
    <location>
        <position position="123"/>
    </location>
</feature>
<keyword evidence="4 6" id="KW-1133">Transmembrane helix</keyword>
<keyword evidence="2" id="KW-1003">Cell membrane</keyword>
<name>A0A6S6TYT3_9BACT</name>
<sequence>MIESSDKKRLLSNFFSLASLQGINYILPLLTFPYLVRVLGVEYFGLLAFAMAIISYFNIVTDYGFNLTATREISVHRDNKDKVIEIFSAVMSIKVILMLFSFLCLTILIISFEKFSKDWEIYL</sequence>
<dbReference type="InterPro" id="IPR050833">
    <property type="entry name" value="Poly_Biosynth_Transport"/>
</dbReference>
<evidence type="ECO:0000256" key="1">
    <source>
        <dbReference type="ARBA" id="ARBA00004651"/>
    </source>
</evidence>
<evidence type="ECO:0000256" key="3">
    <source>
        <dbReference type="ARBA" id="ARBA00022692"/>
    </source>
</evidence>
<feature type="transmembrane region" description="Helical" evidence="6">
    <location>
        <begin position="12"/>
        <end position="31"/>
    </location>
</feature>
<comment type="subcellular location">
    <subcellularLocation>
        <location evidence="1">Cell membrane</location>
        <topology evidence="1">Multi-pass membrane protein</topology>
    </subcellularLocation>
</comment>
<evidence type="ECO:0000256" key="4">
    <source>
        <dbReference type="ARBA" id="ARBA00022989"/>
    </source>
</evidence>
<evidence type="ECO:0000256" key="6">
    <source>
        <dbReference type="SAM" id="Phobius"/>
    </source>
</evidence>
<dbReference type="PANTHER" id="PTHR30250">
    <property type="entry name" value="PST FAMILY PREDICTED COLANIC ACID TRANSPORTER"/>
    <property type="match status" value="1"/>
</dbReference>
<evidence type="ECO:0000256" key="5">
    <source>
        <dbReference type="ARBA" id="ARBA00023136"/>
    </source>
</evidence>
<gene>
    <name evidence="7" type="ORF">HELGO_WM52530</name>
</gene>
<reference evidence="7" key="1">
    <citation type="submission" date="2020-01" db="EMBL/GenBank/DDBJ databases">
        <authorList>
            <person name="Meier V. D."/>
            <person name="Meier V D."/>
        </authorList>
    </citation>
    <scope>NUCLEOTIDE SEQUENCE</scope>
    <source>
        <strain evidence="7">HLG_WM_MAG_01</strain>
    </source>
</reference>
<feature type="transmembrane region" description="Helical" evidence="6">
    <location>
        <begin position="43"/>
        <end position="65"/>
    </location>
</feature>
<dbReference type="Pfam" id="PF01943">
    <property type="entry name" value="Polysacc_synt"/>
    <property type="match status" value="1"/>
</dbReference>
<protein>
    <submittedName>
        <fullName evidence="7">Membrane protein involved in the export of O-antigen, teichoic acid lipoteichoic acids</fullName>
    </submittedName>
</protein>
<dbReference type="InterPro" id="IPR002797">
    <property type="entry name" value="Polysacc_synth"/>
</dbReference>
<dbReference type="GO" id="GO:0005886">
    <property type="term" value="C:plasma membrane"/>
    <property type="evidence" value="ECO:0007669"/>
    <property type="project" value="UniProtKB-SubCell"/>
</dbReference>
<feature type="transmembrane region" description="Helical" evidence="6">
    <location>
        <begin position="86"/>
        <end position="112"/>
    </location>
</feature>
<organism evidence="7">
    <name type="scientific">uncultured Sulfurovum sp</name>
    <dbReference type="NCBI Taxonomy" id="269237"/>
    <lineage>
        <taxon>Bacteria</taxon>
        <taxon>Pseudomonadati</taxon>
        <taxon>Campylobacterota</taxon>
        <taxon>Epsilonproteobacteria</taxon>
        <taxon>Campylobacterales</taxon>
        <taxon>Sulfurovaceae</taxon>
        <taxon>Sulfurovum</taxon>
        <taxon>environmental samples</taxon>
    </lineage>
</organism>
<dbReference type="AlphaFoldDB" id="A0A6S6TYT3"/>
<evidence type="ECO:0000256" key="2">
    <source>
        <dbReference type="ARBA" id="ARBA00022475"/>
    </source>
</evidence>
<dbReference type="EMBL" id="CACVAS010000121">
    <property type="protein sequence ID" value="CAA6824625.1"/>
    <property type="molecule type" value="Genomic_DNA"/>
</dbReference>
<accession>A0A6S6TYT3</accession>
<dbReference type="PANTHER" id="PTHR30250:SF11">
    <property type="entry name" value="O-ANTIGEN TRANSPORTER-RELATED"/>
    <property type="match status" value="1"/>
</dbReference>
<keyword evidence="3 6" id="KW-0812">Transmembrane</keyword>